<evidence type="ECO:0000313" key="3">
    <source>
        <dbReference type="Proteomes" id="UP000000657"/>
    </source>
</evidence>
<dbReference type="KEGG" id="fal:FRAAL0077"/>
<keyword evidence="1" id="KW-0812">Transmembrane</keyword>
<feature type="transmembrane region" description="Helical" evidence="1">
    <location>
        <begin position="162"/>
        <end position="181"/>
    </location>
</feature>
<evidence type="ECO:0008006" key="4">
    <source>
        <dbReference type="Google" id="ProtNLM"/>
    </source>
</evidence>
<organism evidence="2 3">
    <name type="scientific">Frankia alni (strain DSM 45986 / CECT 9034 / ACN14a)</name>
    <dbReference type="NCBI Taxonomy" id="326424"/>
    <lineage>
        <taxon>Bacteria</taxon>
        <taxon>Bacillati</taxon>
        <taxon>Actinomycetota</taxon>
        <taxon>Actinomycetes</taxon>
        <taxon>Frankiales</taxon>
        <taxon>Frankiaceae</taxon>
        <taxon>Frankia</taxon>
    </lineage>
</organism>
<dbReference type="OrthoDB" id="3204126at2"/>
<feature type="transmembrane region" description="Helical" evidence="1">
    <location>
        <begin position="329"/>
        <end position="350"/>
    </location>
</feature>
<evidence type="ECO:0000313" key="2">
    <source>
        <dbReference type="EMBL" id="CAJ58759.1"/>
    </source>
</evidence>
<accession>Q0RUI0</accession>
<dbReference type="EMBL" id="CT573213">
    <property type="protein sequence ID" value="CAJ58759.1"/>
    <property type="molecule type" value="Genomic_DNA"/>
</dbReference>
<keyword evidence="1" id="KW-0472">Membrane</keyword>
<dbReference type="STRING" id="326424.FRAAL0077"/>
<keyword evidence="1" id="KW-1133">Transmembrane helix</keyword>
<dbReference type="AlphaFoldDB" id="Q0RUI0"/>
<feature type="transmembrane region" description="Helical" evidence="1">
    <location>
        <begin position="371"/>
        <end position="395"/>
    </location>
</feature>
<feature type="transmembrane region" description="Helical" evidence="1">
    <location>
        <begin position="82"/>
        <end position="102"/>
    </location>
</feature>
<feature type="transmembrane region" description="Helical" evidence="1">
    <location>
        <begin position="193"/>
        <end position="210"/>
    </location>
</feature>
<sequence length="542" mass="57354">MDNMRRDLRVALLLAVAAVAVEIALHARIGRPLWYDELWRPHFAGEPWPTFWSELRSANAPSSLGSIALTRVTGDVLGWHAWALRTVTAGVWLPVLAVATFLSARRFTGVLPAAGGAVAVALSGTVVDSGTQLKPYVLEAVVSLAIFALWTSPGAPLRKRTVAGALAAVSLPAVFLLVPLAVGDLVRDRRTSWRAAPALLLAAGHTLLFVSHQSSQRASHFWDDQFLAGRGVLGGLRFTADQVIAVLGGAPPGIDRYDPNLVHSLLEGHRLATIAVGTATAVAMLAGARTLRRRADGATLLWSLIGAELLQLAASGGRYWPFGACRPNLFLVPLLTIVAAVGAGELAAAARRHRVGGDGGGRGRRGHVISAASVLCLAGIAATPVCAAAGIGTLWRERHEVRPIEGMVDATLAVREQYRPGDAVIVGGRLARAGWLYGMELSADGPRRPGARVPRSATTFLTGIGRGGAERAVRTRQHPPQRVLLFVLAYDRRGTAAELATLRGGGWCNRGVRSFPLTGTLHELDRCPVTERRGPPSPSAGR</sequence>
<keyword evidence="3" id="KW-1185">Reference proteome</keyword>
<dbReference type="eggNOG" id="COG1807">
    <property type="taxonomic scope" value="Bacteria"/>
</dbReference>
<feature type="transmembrane region" description="Helical" evidence="1">
    <location>
        <begin position="133"/>
        <end position="150"/>
    </location>
</feature>
<feature type="transmembrane region" description="Helical" evidence="1">
    <location>
        <begin position="109"/>
        <end position="127"/>
    </location>
</feature>
<evidence type="ECO:0000256" key="1">
    <source>
        <dbReference type="SAM" id="Phobius"/>
    </source>
</evidence>
<feature type="transmembrane region" description="Helical" evidence="1">
    <location>
        <begin position="300"/>
        <end position="317"/>
    </location>
</feature>
<dbReference type="HOGENOM" id="CLU_016333_0_0_11"/>
<protein>
    <recommendedName>
        <fullName evidence="4">Glycosyltransferase RgtA/B/C/D-like domain-containing protein</fullName>
    </recommendedName>
</protein>
<proteinExistence type="predicted"/>
<name>Q0RUI0_FRAAA</name>
<dbReference type="Proteomes" id="UP000000657">
    <property type="component" value="Chromosome"/>
</dbReference>
<feature type="transmembrane region" description="Helical" evidence="1">
    <location>
        <begin position="270"/>
        <end position="288"/>
    </location>
</feature>
<reference evidence="2 3" key="1">
    <citation type="journal article" date="2007" name="Genome Res.">
        <title>Genome characteristics of facultatively symbiotic Frankia sp. strains reflect host range and host plant biogeography.</title>
        <authorList>
            <person name="Normand P."/>
            <person name="Lapierre P."/>
            <person name="Tisa L.S."/>
            <person name="Gogarten J.P."/>
            <person name="Alloisio N."/>
            <person name="Bagnarol E."/>
            <person name="Bassi C.A."/>
            <person name="Berry A.M."/>
            <person name="Bickhart D.M."/>
            <person name="Choisne N."/>
            <person name="Couloux A."/>
            <person name="Cournoyer B."/>
            <person name="Cruveiller S."/>
            <person name="Daubin V."/>
            <person name="Demange N."/>
            <person name="Francino M.P."/>
            <person name="Goltsman E."/>
            <person name="Huang Y."/>
            <person name="Kopp O.R."/>
            <person name="Labarre L."/>
            <person name="Lapidus A."/>
            <person name="Lavire C."/>
            <person name="Marechal J."/>
            <person name="Martinez M."/>
            <person name="Mastronunzio J.E."/>
            <person name="Mullin B.C."/>
            <person name="Niemann J."/>
            <person name="Pujic P."/>
            <person name="Rawnsley T."/>
            <person name="Rouy Z."/>
            <person name="Schenowitz C."/>
            <person name="Sellstedt A."/>
            <person name="Tavares F."/>
            <person name="Tomkins J.P."/>
            <person name="Vallenet D."/>
            <person name="Valverde C."/>
            <person name="Wall L.G."/>
            <person name="Wang Y."/>
            <person name="Medigue C."/>
            <person name="Benson D.R."/>
        </authorList>
    </citation>
    <scope>NUCLEOTIDE SEQUENCE [LARGE SCALE GENOMIC DNA]</scope>
    <source>
        <strain evidence="3">DSM 45986 / CECT 9034 / ACN14a</strain>
    </source>
</reference>
<gene>
    <name evidence="2" type="ordered locus">FRAAL0077</name>
</gene>
<feature type="transmembrane region" description="Helical" evidence="1">
    <location>
        <begin position="231"/>
        <end position="250"/>
    </location>
</feature>